<evidence type="ECO:0000313" key="2">
    <source>
        <dbReference type="Proteomes" id="UP001519295"/>
    </source>
</evidence>
<reference evidence="1 2" key="1">
    <citation type="submission" date="2021-03" db="EMBL/GenBank/DDBJ databases">
        <title>Sequencing the genomes of 1000 actinobacteria strains.</title>
        <authorList>
            <person name="Klenk H.-P."/>
        </authorList>
    </citation>
    <scope>NUCLEOTIDE SEQUENCE [LARGE SCALE GENOMIC DNA]</scope>
    <source>
        <strain evidence="1 2">DSM 45256</strain>
    </source>
</reference>
<sequence>MEPAVIPRTRAAFSFNTRGRTSSLISSAAKSSIHRSGAVAVLLDVGVHVDRDEPVEVERHDVPFCRSASAV</sequence>
<comment type="caution">
    <text evidence="1">The sequence shown here is derived from an EMBL/GenBank/DDBJ whole genome shotgun (WGS) entry which is preliminary data.</text>
</comment>
<name>A0ABS4W350_9PSEU</name>
<protein>
    <submittedName>
        <fullName evidence="1">Uncharacterized protein</fullName>
    </submittedName>
</protein>
<accession>A0ABS4W350</accession>
<dbReference type="Proteomes" id="UP001519295">
    <property type="component" value="Unassembled WGS sequence"/>
</dbReference>
<keyword evidence="2" id="KW-1185">Reference proteome</keyword>
<organism evidence="1 2">
    <name type="scientific">Pseudonocardia parietis</name>
    <dbReference type="NCBI Taxonomy" id="570936"/>
    <lineage>
        <taxon>Bacteria</taxon>
        <taxon>Bacillati</taxon>
        <taxon>Actinomycetota</taxon>
        <taxon>Actinomycetes</taxon>
        <taxon>Pseudonocardiales</taxon>
        <taxon>Pseudonocardiaceae</taxon>
        <taxon>Pseudonocardia</taxon>
    </lineage>
</organism>
<evidence type="ECO:0000313" key="1">
    <source>
        <dbReference type="EMBL" id="MBP2370640.1"/>
    </source>
</evidence>
<proteinExistence type="predicted"/>
<dbReference type="EMBL" id="JAGINU010000001">
    <property type="protein sequence ID" value="MBP2370640.1"/>
    <property type="molecule type" value="Genomic_DNA"/>
</dbReference>
<gene>
    <name evidence="1" type="ORF">JOF36_006336</name>
</gene>